<feature type="transmembrane region" description="Helical" evidence="10">
    <location>
        <begin position="394"/>
        <end position="416"/>
    </location>
</feature>
<dbReference type="InterPro" id="IPR048279">
    <property type="entry name" value="MdtK-like"/>
</dbReference>
<evidence type="ECO:0000313" key="14">
    <source>
        <dbReference type="Proteomes" id="UP000294164"/>
    </source>
</evidence>
<proteinExistence type="predicted"/>
<dbReference type="EMBL" id="SHMG01000008">
    <property type="protein sequence ID" value="TAA40173.1"/>
    <property type="molecule type" value="Genomic_DNA"/>
</dbReference>
<protein>
    <recommendedName>
        <fullName evidence="9">Multidrug-efflux transporter</fullName>
    </recommendedName>
</protein>
<evidence type="ECO:0000256" key="7">
    <source>
        <dbReference type="ARBA" id="ARBA00023065"/>
    </source>
</evidence>
<dbReference type="RefSeq" id="WP_130524424.1">
    <property type="nucleotide sequence ID" value="NZ_CP095475.1"/>
</dbReference>
<accession>A0A4Q8M213</accession>
<dbReference type="InterPro" id="IPR050222">
    <property type="entry name" value="MATE_MdtK"/>
</dbReference>
<gene>
    <name evidence="12" type="ORF">EA655_13535</name>
    <name evidence="11" type="ORF">EA656_15360</name>
</gene>
<feature type="transmembrane region" description="Helical" evidence="10">
    <location>
        <begin position="247"/>
        <end position="270"/>
    </location>
</feature>
<dbReference type="Proteomes" id="UP000294164">
    <property type="component" value="Unassembled WGS sequence"/>
</dbReference>
<keyword evidence="7" id="KW-0406">Ion transport</keyword>
<feature type="transmembrane region" description="Helical" evidence="10">
    <location>
        <begin position="422"/>
        <end position="440"/>
    </location>
</feature>
<evidence type="ECO:0000313" key="13">
    <source>
        <dbReference type="Proteomes" id="UP000292087"/>
    </source>
</evidence>
<dbReference type="CDD" id="cd13131">
    <property type="entry name" value="MATE_NorM_like"/>
    <property type="match status" value="1"/>
</dbReference>
<evidence type="ECO:0000256" key="1">
    <source>
        <dbReference type="ARBA" id="ARBA00004429"/>
    </source>
</evidence>
<dbReference type="PANTHER" id="PTHR43298:SF2">
    <property type="entry name" value="FMN_FAD EXPORTER YEEO-RELATED"/>
    <property type="match status" value="1"/>
</dbReference>
<dbReference type="NCBIfam" id="TIGR00797">
    <property type="entry name" value="matE"/>
    <property type="match status" value="1"/>
</dbReference>
<dbReference type="GO" id="GO:0005886">
    <property type="term" value="C:plasma membrane"/>
    <property type="evidence" value="ECO:0007669"/>
    <property type="project" value="UniProtKB-SubCell"/>
</dbReference>
<dbReference type="GO" id="GO:0015297">
    <property type="term" value="F:antiporter activity"/>
    <property type="evidence" value="ECO:0007669"/>
    <property type="project" value="UniProtKB-KW"/>
</dbReference>
<name>A0A4Q8LR46_9GAMM</name>
<evidence type="ECO:0000256" key="9">
    <source>
        <dbReference type="ARBA" id="ARBA00031636"/>
    </source>
</evidence>
<sequence length="450" mass="46771">MSAPSLPAPGLAHEMRSTGRLALPLVIGHVSAGLVGFVDNVIAGHHGTATLAAVTTGTALMWLPLMVPIGTLVALAASVSHHDGAGEHDRIGPLFRQALWLAAGLGLAMFAFLSLIPHALAPMGIAPEIVPGARDFLHGIRWGMPAMAAYLCMRNLSEGMHWTLPTMVLGFGGLFLLAPLGYGLAFGAWGLPELGAGGLGIASAVMMWAQALLFLAYLARSRRFAPLGLFARFEPPRWAQIAPLLRTGLPIGVTVLMEGGLFISTALLIARLGAVPAAAHQIAINLSAICFMVPMALAEATTVRVGHALGRRDAHGVRRAVRAGYAIVLGTQTCSALVLALFHNQIVGIYTDDLAVAALAGSLLVLAAIFQFPDGIQVMSAGALRGLKDTRVPMLLAALAYWGVGMPAGATLGLGLGYGPRGMWVGLTIGLTAAAVMMALRLRRSTARLA</sequence>
<feature type="transmembrane region" description="Helical" evidence="10">
    <location>
        <begin position="197"/>
        <end position="219"/>
    </location>
</feature>
<feature type="transmembrane region" description="Helical" evidence="10">
    <location>
        <begin position="354"/>
        <end position="373"/>
    </location>
</feature>
<dbReference type="Pfam" id="PF01554">
    <property type="entry name" value="MatE"/>
    <property type="match status" value="2"/>
</dbReference>
<dbReference type="GO" id="GO:0006811">
    <property type="term" value="P:monoatomic ion transport"/>
    <property type="evidence" value="ECO:0007669"/>
    <property type="project" value="UniProtKB-KW"/>
</dbReference>
<reference evidence="13 14" key="1">
    <citation type="submission" date="2019-02" db="EMBL/GenBank/DDBJ databases">
        <title>WGS of Pseudoxanthomonas species novum from clinical isolates.</title>
        <authorList>
            <person name="Bernier A.-M."/>
            <person name="Bernard K."/>
            <person name="Vachon A."/>
        </authorList>
    </citation>
    <scope>NUCLEOTIDE SEQUENCE [LARGE SCALE GENOMIC DNA]</scope>
    <source>
        <strain evidence="12 14">NML130969</strain>
        <strain evidence="11 13">NML140781</strain>
    </source>
</reference>
<accession>A0A4Q8LR46</accession>
<feature type="transmembrane region" description="Helical" evidence="10">
    <location>
        <begin position="168"/>
        <end position="191"/>
    </location>
</feature>
<dbReference type="PANTHER" id="PTHR43298">
    <property type="entry name" value="MULTIDRUG RESISTANCE PROTEIN NORM-RELATED"/>
    <property type="match status" value="1"/>
</dbReference>
<feature type="transmembrane region" description="Helical" evidence="10">
    <location>
        <begin position="323"/>
        <end position="342"/>
    </location>
</feature>
<dbReference type="AlphaFoldDB" id="A0A4Q8LR46"/>
<organism evidence="11 13">
    <name type="scientific">Pseudoxanthomonas winnipegensis</name>
    <dbReference type="NCBI Taxonomy" id="2480810"/>
    <lineage>
        <taxon>Bacteria</taxon>
        <taxon>Pseudomonadati</taxon>
        <taxon>Pseudomonadota</taxon>
        <taxon>Gammaproteobacteria</taxon>
        <taxon>Lysobacterales</taxon>
        <taxon>Lysobacteraceae</taxon>
        <taxon>Pseudoxanthomonas</taxon>
    </lineage>
</organism>
<keyword evidence="3" id="KW-0050">Antiport</keyword>
<evidence type="ECO:0000256" key="8">
    <source>
        <dbReference type="ARBA" id="ARBA00023136"/>
    </source>
</evidence>
<evidence type="ECO:0000256" key="4">
    <source>
        <dbReference type="ARBA" id="ARBA00022475"/>
    </source>
</evidence>
<evidence type="ECO:0000313" key="12">
    <source>
        <dbReference type="EMBL" id="TAA40173.1"/>
    </source>
</evidence>
<dbReference type="EMBL" id="SHMF01000004">
    <property type="protein sequence ID" value="TAA33804.1"/>
    <property type="molecule type" value="Genomic_DNA"/>
</dbReference>
<feature type="transmembrane region" description="Helical" evidence="10">
    <location>
        <begin position="21"/>
        <end position="43"/>
    </location>
</feature>
<dbReference type="PIRSF" id="PIRSF006603">
    <property type="entry name" value="DinF"/>
    <property type="match status" value="1"/>
</dbReference>
<dbReference type="GO" id="GO:0042910">
    <property type="term" value="F:xenobiotic transmembrane transporter activity"/>
    <property type="evidence" value="ECO:0007669"/>
    <property type="project" value="InterPro"/>
</dbReference>
<evidence type="ECO:0000256" key="10">
    <source>
        <dbReference type="SAM" id="Phobius"/>
    </source>
</evidence>
<comment type="subcellular location">
    <subcellularLocation>
        <location evidence="1">Cell inner membrane</location>
        <topology evidence="1">Multi-pass membrane protein</topology>
    </subcellularLocation>
</comment>
<feature type="transmembrane region" description="Helical" evidence="10">
    <location>
        <begin position="282"/>
        <end position="302"/>
    </location>
</feature>
<feature type="transmembrane region" description="Helical" evidence="10">
    <location>
        <begin position="49"/>
        <end position="77"/>
    </location>
</feature>
<dbReference type="Proteomes" id="UP000292087">
    <property type="component" value="Unassembled WGS sequence"/>
</dbReference>
<feature type="transmembrane region" description="Helical" evidence="10">
    <location>
        <begin position="98"/>
        <end position="116"/>
    </location>
</feature>
<keyword evidence="2" id="KW-0813">Transport</keyword>
<comment type="caution">
    <text evidence="11">The sequence shown here is derived from an EMBL/GenBank/DDBJ whole genome shotgun (WGS) entry which is preliminary data.</text>
</comment>
<evidence type="ECO:0000256" key="6">
    <source>
        <dbReference type="ARBA" id="ARBA00022989"/>
    </source>
</evidence>
<dbReference type="OrthoDB" id="9780160at2"/>
<keyword evidence="8 10" id="KW-0472">Membrane</keyword>
<evidence type="ECO:0000313" key="11">
    <source>
        <dbReference type="EMBL" id="TAA33804.1"/>
    </source>
</evidence>
<evidence type="ECO:0000256" key="3">
    <source>
        <dbReference type="ARBA" id="ARBA00022449"/>
    </source>
</evidence>
<evidence type="ECO:0000256" key="5">
    <source>
        <dbReference type="ARBA" id="ARBA00022692"/>
    </source>
</evidence>
<keyword evidence="5 10" id="KW-0812">Transmembrane</keyword>
<dbReference type="InterPro" id="IPR002528">
    <property type="entry name" value="MATE_fam"/>
</dbReference>
<dbReference type="GeneID" id="93830318"/>
<keyword evidence="6 10" id="KW-1133">Transmembrane helix</keyword>
<keyword evidence="4" id="KW-1003">Cell membrane</keyword>
<evidence type="ECO:0000256" key="2">
    <source>
        <dbReference type="ARBA" id="ARBA00022448"/>
    </source>
</evidence>